<gene>
    <name evidence="6" type="ORF">C9I28_24655</name>
</gene>
<dbReference type="InterPro" id="IPR036388">
    <property type="entry name" value="WH-like_DNA-bd_sf"/>
</dbReference>
<keyword evidence="4" id="KW-0804">Transcription</keyword>
<dbReference type="Pfam" id="PF00126">
    <property type="entry name" value="HTH_1"/>
    <property type="match status" value="1"/>
</dbReference>
<dbReference type="FunFam" id="1.10.10.10:FF:000001">
    <property type="entry name" value="LysR family transcriptional regulator"/>
    <property type="match status" value="1"/>
</dbReference>
<sequence length="303" mass="32831">MDRLHGMTVFVAVAEEGGFAAGARRLGLSPAAVTRAVAALEERLGVRLLERSTRHVRVTEAGQRYLDDCRRLLAELDEADEAAAGLNAAPRGLLAITAPVLFGRMYVMPGIVEYLRRYPDTEVSAVFVDRVTNLLEEGYDVAVRIGELPDSGLRALRVGQVRRMICAAPAYLAEHGTPRTPGDLAAHTIVASTGASTQPEWRFRENGGVRAYRVHPRLTVTSNDSAIEAVRQGFGLARLLSYQVAPLLASGALVPLLEPFELPPVPVNIVHREGRHGTARVRALIDLLAARLRGDPALDWTVA</sequence>
<evidence type="ECO:0000313" key="6">
    <source>
        <dbReference type="EMBL" id="AVR98473.1"/>
    </source>
</evidence>
<reference evidence="6 7" key="1">
    <citation type="submission" date="2018-03" db="EMBL/GenBank/DDBJ databases">
        <title>Massilia armeniaca sp. nov., isolated from desert soil.</title>
        <authorList>
            <person name="Huang H."/>
            <person name="Ren M."/>
        </authorList>
    </citation>
    <scope>NUCLEOTIDE SEQUENCE [LARGE SCALE GENOMIC DNA]</scope>
    <source>
        <strain evidence="6 7">ZMN-3</strain>
    </source>
</reference>
<dbReference type="GO" id="GO:0003700">
    <property type="term" value="F:DNA-binding transcription factor activity"/>
    <property type="evidence" value="ECO:0007669"/>
    <property type="project" value="InterPro"/>
</dbReference>
<dbReference type="GO" id="GO:0043565">
    <property type="term" value="F:sequence-specific DNA binding"/>
    <property type="evidence" value="ECO:0007669"/>
    <property type="project" value="TreeGrafter"/>
</dbReference>
<dbReference type="InterPro" id="IPR058163">
    <property type="entry name" value="LysR-type_TF_proteobact-type"/>
</dbReference>
<dbReference type="GO" id="GO:0006351">
    <property type="term" value="P:DNA-templated transcription"/>
    <property type="evidence" value="ECO:0007669"/>
    <property type="project" value="TreeGrafter"/>
</dbReference>
<dbReference type="Gene3D" id="3.40.190.290">
    <property type="match status" value="1"/>
</dbReference>
<feature type="domain" description="HTH lysR-type" evidence="5">
    <location>
        <begin position="1"/>
        <end position="59"/>
    </location>
</feature>
<dbReference type="KEGG" id="masz:C9I28_24655"/>
<dbReference type="Pfam" id="PF03466">
    <property type="entry name" value="LysR_substrate"/>
    <property type="match status" value="1"/>
</dbReference>
<dbReference type="EMBL" id="CP028324">
    <property type="protein sequence ID" value="AVR98473.1"/>
    <property type="molecule type" value="Genomic_DNA"/>
</dbReference>
<dbReference type="SUPFAM" id="SSF46785">
    <property type="entry name" value="Winged helix' DNA-binding domain"/>
    <property type="match status" value="1"/>
</dbReference>
<dbReference type="Gene3D" id="1.10.10.10">
    <property type="entry name" value="Winged helix-like DNA-binding domain superfamily/Winged helix DNA-binding domain"/>
    <property type="match status" value="1"/>
</dbReference>
<accession>A0A2R4CFQ6</accession>
<dbReference type="RefSeq" id="WP_107143808.1">
    <property type="nucleotide sequence ID" value="NZ_CP028324.1"/>
</dbReference>
<name>A0A2R4CFQ6_9BURK</name>
<dbReference type="Proteomes" id="UP000240505">
    <property type="component" value="Chromosome"/>
</dbReference>
<dbReference type="PANTHER" id="PTHR30537">
    <property type="entry name" value="HTH-TYPE TRANSCRIPTIONAL REGULATOR"/>
    <property type="match status" value="1"/>
</dbReference>
<keyword evidence="3" id="KW-0238">DNA-binding</keyword>
<comment type="similarity">
    <text evidence="1">Belongs to the LysR transcriptional regulatory family.</text>
</comment>
<evidence type="ECO:0000256" key="2">
    <source>
        <dbReference type="ARBA" id="ARBA00023015"/>
    </source>
</evidence>
<dbReference type="InterPro" id="IPR005119">
    <property type="entry name" value="LysR_subst-bd"/>
</dbReference>
<dbReference type="CDD" id="cd08471">
    <property type="entry name" value="PBP2_CrgA_like_2"/>
    <property type="match status" value="1"/>
</dbReference>
<dbReference type="PANTHER" id="PTHR30537:SF5">
    <property type="entry name" value="HTH-TYPE TRANSCRIPTIONAL ACTIVATOR TTDR-RELATED"/>
    <property type="match status" value="1"/>
</dbReference>
<dbReference type="SUPFAM" id="SSF53850">
    <property type="entry name" value="Periplasmic binding protein-like II"/>
    <property type="match status" value="1"/>
</dbReference>
<dbReference type="AlphaFoldDB" id="A0A2R4CFQ6"/>
<organism evidence="6 7">
    <name type="scientific">Pseudoduganella armeniaca</name>
    <dbReference type="NCBI Taxonomy" id="2072590"/>
    <lineage>
        <taxon>Bacteria</taxon>
        <taxon>Pseudomonadati</taxon>
        <taxon>Pseudomonadota</taxon>
        <taxon>Betaproteobacteria</taxon>
        <taxon>Burkholderiales</taxon>
        <taxon>Oxalobacteraceae</taxon>
        <taxon>Telluria group</taxon>
        <taxon>Pseudoduganella</taxon>
    </lineage>
</organism>
<keyword evidence="2" id="KW-0805">Transcription regulation</keyword>
<dbReference type="PROSITE" id="PS50931">
    <property type="entry name" value="HTH_LYSR"/>
    <property type="match status" value="1"/>
</dbReference>
<keyword evidence="7" id="KW-1185">Reference proteome</keyword>
<evidence type="ECO:0000259" key="5">
    <source>
        <dbReference type="PROSITE" id="PS50931"/>
    </source>
</evidence>
<evidence type="ECO:0000256" key="1">
    <source>
        <dbReference type="ARBA" id="ARBA00009437"/>
    </source>
</evidence>
<dbReference type="InterPro" id="IPR000847">
    <property type="entry name" value="LysR_HTH_N"/>
</dbReference>
<dbReference type="InterPro" id="IPR036390">
    <property type="entry name" value="WH_DNA-bd_sf"/>
</dbReference>
<protein>
    <submittedName>
        <fullName evidence="6">LysR family transcriptional regulator</fullName>
    </submittedName>
</protein>
<evidence type="ECO:0000256" key="4">
    <source>
        <dbReference type="ARBA" id="ARBA00023163"/>
    </source>
</evidence>
<dbReference type="OrthoDB" id="9786526at2"/>
<evidence type="ECO:0000256" key="3">
    <source>
        <dbReference type="ARBA" id="ARBA00023125"/>
    </source>
</evidence>
<proteinExistence type="inferred from homology"/>
<evidence type="ECO:0000313" key="7">
    <source>
        <dbReference type="Proteomes" id="UP000240505"/>
    </source>
</evidence>